<dbReference type="PANTHER" id="PTHR34239:SF2">
    <property type="entry name" value="TRANSPOSABLE ELEMENT P TRANSPOSASE_THAP9 CONSERVED DOMAIN-CONTAINING PROTEIN"/>
    <property type="match status" value="1"/>
</dbReference>
<keyword evidence="3" id="KW-1185">Reference proteome</keyword>
<evidence type="ECO:0000256" key="1">
    <source>
        <dbReference type="SAM" id="MobiDB-lite"/>
    </source>
</evidence>
<sequence>MSINSESQNVDTSLTEKNDEGGKDNVLIMEMMKEMQRNMLSLTSTVSDLQENRGTKRKLRELDENPGTSKSNADFSDISDEEKDEFDDVLNEVNEDIDTDCDNLLDELAECFGTEDKCGEAIHEKLAKVTNDGVRAVVDSEKIKEVSEKYYRPKNVQNLVTPKLNEEIRAHLSRKIRGQDIRIQKTQTLVGKAIIPQLQQINLLLKAKQKGETPSMKELTSLSMDSLKLMTYVYCDLSNRRRELIIQPEKNEEFRALCSNEYPVTDKLFGDDLGKKVEDILKANKVGSKISGFNKFDRRGNQNRRQHGQIQRTSNYGNYKANNFLGQRWGTNYKKRSAPANKQRKQ</sequence>
<name>A0A8W8JVU0_MAGGI</name>
<dbReference type="EnsemblMetazoa" id="G20716.1">
    <property type="protein sequence ID" value="G20716.1:cds"/>
    <property type="gene ID" value="G20716"/>
</dbReference>
<accession>A0A8W8JVU0</accession>
<protein>
    <submittedName>
        <fullName evidence="2">Uncharacterized protein</fullName>
    </submittedName>
</protein>
<feature type="compositionally biased region" description="Polar residues" evidence="1">
    <location>
        <begin position="1"/>
        <end position="13"/>
    </location>
</feature>
<dbReference type="PANTHER" id="PTHR34239">
    <property type="entry name" value="APPLE DOMAIN-CONTAINING PROTEIN"/>
    <property type="match status" value="1"/>
</dbReference>
<evidence type="ECO:0000313" key="3">
    <source>
        <dbReference type="Proteomes" id="UP000005408"/>
    </source>
</evidence>
<reference evidence="2" key="1">
    <citation type="submission" date="2022-08" db="UniProtKB">
        <authorList>
            <consortium name="EnsemblMetazoa"/>
        </authorList>
    </citation>
    <scope>IDENTIFICATION</scope>
    <source>
        <strain evidence="2">05x7-T-G4-1.051#20</strain>
    </source>
</reference>
<dbReference type="OrthoDB" id="6140514at2759"/>
<feature type="region of interest" description="Disordered" evidence="1">
    <location>
        <begin position="1"/>
        <end position="23"/>
    </location>
</feature>
<proteinExistence type="predicted"/>
<evidence type="ECO:0000313" key="2">
    <source>
        <dbReference type="EnsemblMetazoa" id="G20716.1:cds"/>
    </source>
</evidence>
<feature type="region of interest" description="Disordered" evidence="1">
    <location>
        <begin position="38"/>
        <end position="84"/>
    </location>
</feature>
<feature type="compositionally biased region" description="Basic and acidic residues" evidence="1">
    <location>
        <begin position="14"/>
        <end position="23"/>
    </location>
</feature>
<dbReference type="Proteomes" id="UP000005408">
    <property type="component" value="Unassembled WGS sequence"/>
</dbReference>
<dbReference type="AlphaFoldDB" id="A0A8W8JVU0"/>
<feature type="compositionally biased region" description="Polar residues" evidence="1">
    <location>
        <begin position="38"/>
        <end position="49"/>
    </location>
</feature>
<organism evidence="2 3">
    <name type="scientific">Magallana gigas</name>
    <name type="common">Pacific oyster</name>
    <name type="synonym">Crassostrea gigas</name>
    <dbReference type="NCBI Taxonomy" id="29159"/>
    <lineage>
        <taxon>Eukaryota</taxon>
        <taxon>Metazoa</taxon>
        <taxon>Spiralia</taxon>
        <taxon>Lophotrochozoa</taxon>
        <taxon>Mollusca</taxon>
        <taxon>Bivalvia</taxon>
        <taxon>Autobranchia</taxon>
        <taxon>Pteriomorphia</taxon>
        <taxon>Ostreida</taxon>
        <taxon>Ostreoidea</taxon>
        <taxon>Ostreidae</taxon>
        <taxon>Magallana</taxon>
    </lineage>
</organism>